<comment type="caution">
    <text evidence="2">The sequence shown here is derived from an EMBL/GenBank/DDBJ whole genome shotgun (WGS) entry which is preliminary data.</text>
</comment>
<reference evidence="2 3" key="1">
    <citation type="journal article" date="2017" name="Int. J. Syst. Evol. Microbiol.">
        <title>Bacillus mangrovi sp. nov., isolated from a sediment sample from a mangrove forest.</title>
        <authorList>
            <person name="Gupta V."/>
            <person name="Singh P.K."/>
            <person name="Korpole S."/>
            <person name="Tanuku N.R.S."/>
            <person name="Pinnaka A.K."/>
        </authorList>
    </citation>
    <scope>NUCLEOTIDE SEQUENCE [LARGE SCALE GENOMIC DNA]</scope>
    <source>
        <strain evidence="2 3">KCTC 33872</strain>
    </source>
</reference>
<keyword evidence="3" id="KW-1185">Reference proteome</keyword>
<organism evidence="2 3">
    <name type="scientific">Metabacillus mangrovi</name>
    <dbReference type="NCBI Taxonomy" id="1491830"/>
    <lineage>
        <taxon>Bacteria</taxon>
        <taxon>Bacillati</taxon>
        <taxon>Bacillota</taxon>
        <taxon>Bacilli</taxon>
        <taxon>Bacillales</taxon>
        <taxon>Bacillaceae</taxon>
        <taxon>Metabacillus</taxon>
    </lineage>
</organism>
<dbReference type="AlphaFoldDB" id="A0A7X2S196"/>
<name>A0A7X2S196_9BACI</name>
<gene>
    <name evidence="2" type="ORF">GKZ89_01055</name>
</gene>
<evidence type="ECO:0000313" key="3">
    <source>
        <dbReference type="Proteomes" id="UP000434639"/>
    </source>
</evidence>
<dbReference type="InterPro" id="IPR001932">
    <property type="entry name" value="PPM-type_phosphatase-like_dom"/>
</dbReference>
<protein>
    <recommendedName>
        <fullName evidence="1">PPM-type phosphatase domain-containing protein</fullName>
    </recommendedName>
</protein>
<evidence type="ECO:0000259" key="1">
    <source>
        <dbReference type="SMART" id="SM00332"/>
    </source>
</evidence>
<dbReference type="Pfam" id="PF13672">
    <property type="entry name" value="PP2C_2"/>
    <property type="match status" value="1"/>
</dbReference>
<dbReference type="InterPro" id="IPR036457">
    <property type="entry name" value="PPM-type-like_dom_sf"/>
</dbReference>
<dbReference type="SMART" id="SM00332">
    <property type="entry name" value="PP2Cc"/>
    <property type="match status" value="1"/>
</dbReference>
<dbReference type="SUPFAM" id="SSF81606">
    <property type="entry name" value="PP2C-like"/>
    <property type="match status" value="1"/>
</dbReference>
<dbReference type="EMBL" id="WMIB01000001">
    <property type="protein sequence ID" value="MTH51977.1"/>
    <property type="molecule type" value="Genomic_DNA"/>
</dbReference>
<accession>A0A7X2S196</accession>
<dbReference type="Proteomes" id="UP000434639">
    <property type="component" value="Unassembled WGS sequence"/>
</dbReference>
<proteinExistence type="predicted"/>
<feature type="domain" description="PPM-type phosphatase" evidence="1">
    <location>
        <begin position="44"/>
        <end position="312"/>
    </location>
</feature>
<evidence type="ECO:0000313" key="2">
    <source>
        <dbReference type="EMBL" id="MTH51977.1"/>
    </source>
</evidence>
<dbReference type="Gene3D" id="3.60.40.10">
    <property type="entry name" value="PPM-type phosphatase domain"/>
    <property type="match status" value="1"/>
</dbReference>
<sequence length="314" mass="35357">MRAFCLHWLSSLLAFPVPFTLFSRQLLHSPQFPAVLYCRKAFIGGETIHISVLAHKSPHKKEIEDAFCLSEDLCSFGVFDGVTPLNGEVWSGGHNGAYLASRMLAASLHAFQKSDPLSEWLFAANTSLLTAMMEAGVDLEERHYRWSSCAAAVRISGDQAEYVQCGDCMILREDDEGVIHQVTVNSVQGISERAIEFRKSLREKGLLSQDESFYDDPAERMKFNRSLANRPAGYSVVNGDQELRSFVQEGAFSIKNTKSFLLISDGFFHPEMDLTDSYKEIKSVGLEAYAQALRFHEYTNRLHHDDMTAIYAEF</sequence>